<dbReference type="RefSeq" id="WP_067273857.1">
    <property type="nucleotide sequence ID" value="NZ_LOHS01000052.1"/>
</dbReference>
<feature type="domain" description="M23ase beta-sheet core" evidence="2">
    <location>
        <begin position="280"/>
        <end position="374"/>
    </location>
</feature>
<organism evidence="3 4">
    <name type="scientific">Streptomyces jeddahensis</name>
    <dbReference type="NCBI Taxonomy" id="1716141"/>
    <lineage>
        <taxon>Bacteria</taxon>
        <taxon>Bacillati</taxon>
        <taxon>Actinomycetota</taxon>
        <taxon>Actinomycetes</taxon>
        <taxon>Kitasatosporales</taxon>
        <taxon>Streptomycetaceae</taxon>
        <taxon>Streptomyces</taxon>
    </lineage>
</organism>
<dbReference type="PATRIC" id="fig|1716141.3.peg.1652"/>
<dbReference type="Gene3D" id="2.70.70.10">
    <property type="entry name" value="Glucose Permease (Domain IIA)"/>
    <property type="match status" value="1"/>
</dbReference>
<sequence>MASNPPAPQPSFAPYDPEGAGYGTDAGTGFDAGAASGHNAGTGFAAGTALGTGTGLATDTGFRQDEGPWEEWNPTEESVRPVRGRHRVIKQRGGGLARSSTVLGVGVIAAVGAGGIATAQGGKPPVQISMPDLSSVTESLPGVGALVPGGSSDSDSTGVAPLTGAGVTAADAEQGTTDAGEALRARIMQQAEQQQDQAESEAARAAEEAAAKQAAEEAAKKQEAAEAKAAAEKKAAEEEARRKAEAERLAKLAASYALPTSSYTLTSQFGAAGSLWSSGYHTGLDFAAPTGTPLKAVHSGTIKEAGWSGSYGYRTVLELEDGTEIWYCHQSSISVSVGQKVTTGDVIGRVGATGNVTGAHLHLEIHPGGGDGIDPLAWLRSKGLTP</sequence>
<proteinExistence type="predicted"/>
<feature type="compositionally biased region" description="Pro residues" evidence="1">
    <location>
        <begin position="1"/>
        <end position="11"/>
    </location>
</feature>
<dbReference type="GO" id="GO:0004222">
    <property type="term" value="F:metalloendopeptidase activity"/>
    <property type="evidence" value="ECO:0007669"/>
    <property type="project" value="TreeGrafter"/>
</dbReference>
<feature type="compositionally biased region" description="Low complexity" evidence="1">
    <location>
        <begin position="27"/>
        <end position="61"/>
    </location>
</feature>
<dbReference type="SUPFAM" id="SSF51261">
    <property type="entry name" value="Duplicated hybrid motif"/>
    <property type="match status" value="1"/>
</dbReference>
<evidence type="ECO:0000256" key="1">
    <source>
        <dbReference type="SAM" id="MobiDB-lite"/>
    </source>
</evidence>
<gene>
    <name evidence="3" type="ORF">STSP_15620</name>
</gene>
<dbReference type="EC" id="3.4.24.75" evidence="3"/>
<dbReference type="InterPro" id="IPR016047">
    <property type="entry name" value="M23ase_b-sheet_dom"/>
</dbReference>
<feature type="region of interest" description="Disordered" evidence="1">
    <location>
        <begin position="1"/>
        <end position="80"/>
    </location>
</feature>
<evidence type="ECO:0000313" key="3">
    <source>
        <dbReference type="EMBL" id="OAH14954.1"/>
    </source>
</evidence>
<keyword evidence="3" id="KW-0378">Hydrolase</keyword>
<reference evidence="3 4" key="1">
    <citation type="submission" date="2015-12" db="EMBL/GenBank/DDBJ databases">
        <title>Genome sequence of Streptomyces sp. G25.</title>
        <authorList>
            <person name="Poehlein A."/>
            <person name="Roettig A."/>
            <person name="Hiessl S."/>
            <person name="Hauschild P."/>
            <person name="Schauer J."/>
            <person name="Madkour M.H."/>
            <person name="Al-Ansari A.M."/>
            <person name="Almakishah N.H."/>
            <person name="Steinbuechel A."/>
            <person name="Daniel R."/>
        </authorList>
    </citation>
    <scope>NUCLEOTIDE SEQUENCE [LARGE SCALE GENOMIC DNA]</scope>
    <source>
        <strain evidence="4">G25(2015)</strain>
    </source>
</reference>
<dbReference type="InterPro" id="IPR011055">
    <property type="entry name" value="Dup_hybrid_motif"/>
</dbReference>
<protein>
    <submittedName>
        <fullName evidence="3">Glycyl-glycine endopeptidase ALE-1</fullName>
        <ecNumber evidence="3">3.4.24.75</ecNumber>
    </submittedName>
</protein>
<evidence type="ECO:0000259" key="2">
    <source>
        <dbReference type="Pfam" id="PF01551"/>
    </source>
</evidence>
<dbReference type="STRING" id="1716141.STSP_15620"/>
<dbReference type="InterPro" id="IPR050570">
    <property type="entry name" value="Cell_wall_metabolism_enzyme"/>
</dbReference>
<dbReference type="Proteomes" id="UP000077381">
    <property type="component" value="Unassembled WGS sequence"/>
</dbReference>
<name>A0A177HXC9_9ACTN</name>
<comment type="caution">
    <text evidence="3">The sequence shown here is derived from an EMBL/GenBank/DDBJ whole genome shotgun (WGS) entry which is preliminary data.</text>
</comment>
<dbReference type="Pfam" id="PF01551">
    <property type="entry name" value="Peptidase_M23"/>
    <property type="match status" value="1"/>
</dbReference>
<dbReference type="FunFam" id="2.70.70.10:FF:000013">
    <property type="entry name" value="Peptidase family M23"/>
    <property type="match status" value="1"/>
</dbReference>
<keyword evidence="4" id="KW-1185">Reference proteome</keyword>
<accession>A0A177HXC9</accession>
<dbReference type="CDD" id="cd12797">
    <property type="entry name" value="M23_peptidase"/>
    <property type="match status" value="1"/>
</dbReference>
<evidence type="ECO:0000313" key="4">
    <source>
        <dbReference type="Proteomes" id="UP000077381"/>
    </source>
</evidence>
<feature type="region of interest" description="Disordered" evidence="1">
    <location>
        <begin position="142"/>
        <end position="242"/>
    </location>
</feature>
<feature type="compositionally biased region" description="Basic and acidic residues" evidence="1">
    <location>
        <begin position="201"/>
        <end position="242"/>
    </location>
</feature>
<dbReference type="AlphaFoldDB" id="A0A177HXC9"/>
<dbReference type="PANTHER" id="PTHR21666:SF270">
    <property type="entry name" value="MUREIN HYDROLASE ACTIVATOR ENVC"/>
    <property type="match status" value="1"/>
</dbReference>
<dbReference type="EMBL" id="LOHS01000052">
    <property type="protein sequence ID" value="OAH14954.1"/>
    <property type="molecule type" value="Genomic_DNA"/>
</dbReference>
<dbReference type="PANTHER" id="PTHR21666">
    <property type="entry name" value="PEPTIDASE-RELATED"/>
    <property type="match status" value="1"/>
</dbReference>